<keyword evidence="1" id="KW-0902">Two-component regulatory system</keyword>
<dbReference type="InterPro" id="IPR016032">
    <property type="entry name" value="Sig_transdc_resp-reg_C-effctor"/>
</dbReference>
<dbReference type="AlphaFoldDB" id="A0A0N0I9K0"/>
<dbReference type="PRINTS" id="PR00038">
    <property type="entry name" value="HTHLUXR"/>
</dbReference>
<name>A0A0N0I9K0_9GAMM</name>
<dbReference type="OrthoDB" id="9796655at2"/>
<reference evidence="8 9" key="1">
    <citation type="submission" date="2015-07" db="EMBL/GenBank/DDBJ databases">
        <title>ATOL: Assembling a taxonomically balanced genome-scale reconstruction of the evolutionary history of the Enterobacteriaceae.</title>
        <authorList>
            <person name="Plunkett G.III."/>
            <person name="Neeno-Eckwall E.C."/>
            <person name="Glasner J.D."/>
            <person name="Perna N.T."/>
        </authorList>
    </citation>
    <scope>NUCLEOTIDE SEQUENCE [LARGE SCALE GENOMIC DNA]</scope>
    <source>
        <strain evidence="8 9">ATCC 35017</strain>
    </source>
</reference>
<evidence type="ECO:0000256" key="1">
    <source>
        <dbReference type="ARBA" id="ARBA00023012"/>
    </source>
</evidence>
<dbReference type="GO" id="GO:0006355">
    <property type="term" value="P:regulation of DNA-templated transcription"/>
    <property type="evidence" value="ECO:0007669"/>
    <property type="project" value="InterPro"/>
</dbReference>
<dbReference type="GO" id="GO:0003677">
    <property type="term" value="F:DNA binding"/>
    <property type="evidence" value="ECO:0007669"/>
    <property type="project" value="UniProtKB-KW"/>
</dbReference>
<keyword evidence="2" id="KW-0805">Transcription regulation</keyword>
<dbReference type="CDD" id="cd06170">
    <property type="entry name" value="LuxR_C_like"/>
    <property type="match status" value="1"/>
</dbReference>
<dbReference type="InterPro" id="IPR000792">
    <property type="entry name" value="Tscrpt_reg_LuxR_C"/>
</dbReference>
<dbReference type="InterPro" id="IPR001789">
    <property type="entry name" value="Sig_transdc_resp-reg_receiver"/>
</dbReference>
<accession>A0A0N0I9K0</accession>
<feature type="domain" description="Response regulatory" evidence="7">
    <location>
        <begin position="3"/>
        <end position="119"/>
    </location>
</feature>
<organism evidence="8 9">
    <name type="scientific">Moellerella wisconsensis ATCC 35017</name>
    <dbReference type="NCBI Taxonomy" id="1354267"/>
    <lineage>
        <taxon>Bacteria</taxon>
        <taxon>Pseudomonadati</taxon>
        <taxon>Pseudomonadota</taxon>
        <taxon>Gammaproteobacteria</taxon>
        <taxon>Enterobacterales</taxon>
        <taxon>Morganellaceae</taxon>
        <taxon>Moellerella</taxon>
    </lineage>
</organism>
<evidence type="ECO:0000259" key="7">
    <source>
        <dbReference type="PROSITE" id="PS50110"/>
    </source>
</evidence>
<sequence length="222" mass="25077">MINILIIEDNNIILHGLQSIFTKSSRLKVLEAVSMVSQAIIWCRHHNTDVILMNANQCHFISLDKIQTLMRLQPDAVILLHSAYDNYACLLKSLEMGVHGILSISATMDNIIDAVKVVNTRQKFLSPDIAQKLALHRASYAEQCDLYAILSRREMEIMHLIAGGVAVTVIAERLQISPKTVNSYRYRMFSKLNIRSDVELTHIAISYGLIAIERVYQSGRSI</sequence>
<gene>
    <name evidence="8" type="ORF">M992_2253</name>
</gene>
<evidence type="ECO:0000259" key="6">
    <source>
        <dbReference type="PROSITE" id="PS50043"/>
    </source>
</evidence>
<dbReference type="Proteomes" id="UP000053226">
    <property type="component" value="Unassembled WGS sequence"/>
</dbReference>
<dbReference type="RefSeq" id="WP_053908682.1">
    <property type="nucleotide sequence ID" value="NZ_CAWMUS010000022.1"/>
</dbReference>
<evidence type="ECO:0000256" key="5">
    <source>
        <dbReference type="PROSITE-ProRule" id="PRU00169"/>
    </source>
</evidence>
<evidence type="ECO:0000256" key="2">
    <source>
        <dbReference type="ARBA" id="ARBA00023015"/>
    </source>
</evidence>
<dbReference type="GO" id="GO:0000160">
    <property type="term" value="P:phosphorelay signal transduction system"/>
    <property type="evidence" value="ECO:0007669"/>
    <property type="project" value="UniProtKB-KW"/>
</dbReference>
<keyword evidence="9" id="KW-1185">Reference proteome</keyword>
<evidence type="ECO:0000256" key="3">
    <source>
        <dbReference type="ARBA" id="ARBA00023125"/>
    </source>
</evidence>
<evidence type="ECO:0000256" key="4">
    <source>
        <dbReference type="ARBA" id="ARBA00023163"/>
    </source>
</evidence>
<dbReference type="PROSITE" id="PS50110">
    <property type="entry name" value="RESPONSE_REGULATORY"/>
    <property type="match status" value="1"/>
</dbReference>
<evidence type="ECO:0000313" key="9">
    <source>
        <dbReference type="Proteomes" id="UP000053226"/>
    </source>
</evidence>
<proteinExistence type="predicted"/>
<dbReference type="PROSITE" id="PS50043">
    <property type="entry name" value="HTH_LUXR_2"/>
    <property type="match status" value="1"/>
</dbReference>
<evidence type="ECO:0000313" key="8">
    <source>
        <dbReference type="EMBL" id="KPD02252.1"/>
    </source>
</evidence>
<dbReference type="Pfam" id="PF00072">
    <property type="entry name" value="Response_reg"/>
    <property type="match status" value="1"/>
</dbReference>
<keyword evidence="3" id="KW-0238">DNA-binding</keyword>
<comment type="caution">
    <text evidence="8">The sequence shown here is derived from an EMBL/GenBank/DDBJ whole genome shotgun (WGS) entry which is preliminary data.</text>
</comment>
<protein>
    <submittedName>
        <fullName evidence="8">Response regulator</fullName>
    </submittedName>
</protein>
<dbReference type="SUPFAM" id="SSF46894">
    <property type="entry name" value="C-terminal effector domain of the bipartite response regulators"/>
    <property type="match status" value="1"/>
</dbReference>
<keyword evidence="4" id="KW-0804">Transcription</keyword>
<feature type="domain" description="HTH luxR-type" evidence="6">
    <location>
        <begin position="143"/>
        <end position="208"/>
    </location>
</feature>
<dbReference type="EMBL" id="LGAA01000022">
    <property type="protein sequence ID" value="KPD02252.1"/>
    <property type="molecule type" value="Genomic_DNA"/>
</dbReference>
<dbReference type="PANTHER" id="PTHR43214">
    <property type="entry name" value="TWO-COMPONENT RESPONSE REGULATOR"/>
    <property type="match status" value="1"/>
</dbReference>
<dbReference type="PANTHER" id="PTHR43214:SF3">
    <property type="entry name" value="RESPONSE REGULATOR UVRY"/>
    <property type="match status" value="1"/>
</dbReference>
<dbReference type="PROSITE" id="PS00622">
    <property type="entry name" value="HTH_LUXR_1"/>
    <property type="match status" value="1"/>
</dbReference>
<dbReference type="Pfam" id="PF00196">
    <property type="entry name" value="GerE"/>
    <property type="match status" value="1"/>
</dbReference>
<dbReference type="InterPro" id="IPR011006">
    <property type="entry name" value="CheY-like_superfamily"/>
</dbReference>
<dbReference type="InterPro" id="IPR039420">
    <property type="entry name" value="WalR-like"/>
</dbReference>
<dbReference type="SUPFAM" id="SSF52172">
    <property type="entry name" value="CheY-like"/>
    <property type="match status" value="1"/>
</dbReference>
<comment type="caution">
    <text evidence="5">Lacks conserved residue(s) required for the propagation of feature annotation.</text>
</comment>
<dbReference type="SMART" id="SM00421">
    <property type="entry name" value="HTH_LUXR"/>
    <property type="match status" value="1"/>
</dbReference>
<dbReference type="Gene3D" id="3.40.50.2300">
    <property type="match status" value="1"/>
</dbReference>